<accession>A0A1H2N0Q7</accession>
<dbReference type="RefSeq" id="WP_197680456.1">
    <property type="nucleotide sequence ID" value="NZ_LT629799.1"/>
</dbReference>
<evidence type="ECO:0000256" key="2">
    <source>
        <dbReference type="ARBA" id="ARBA00008611"/>
    </source>
</evidence>
<evidence type="ECO:0000256" key="6">
    <source>
        <dbReference type="ARBA" id="ARBA00023239"/>
    </source>
</evidence>
<gene>
    <name evidence="9" type="ORF">SAMN04488544_3030</name>
</gene>
<evidence type="ECO:0000313" key="10">
    <source>
        <dbReference type="Proteomes" id="UP000198825"/>
    </source>
</evidence>
<protein>
    <recommendedName>
        <fullName evidence="4">Pyruvoyl-dependent arginine decarboxylase AaxB</fullName>
        <ecNumber evidence="3">4.1.1.19</ecNumber>
    </recommendedName>
</protein>
<comment type="catalytic activity">
    <reaction evidence="8">
        <text>L-arginine + H(+) = agmatine + CO2</text>
        <dbReference type="Rhea" id="RHEA:17641"/>
        <dbReference type="ChEBI" id="CHEBI:15378"/>
        <dbReference type="ChEBI" id="CHEBI:16526"/>
        <dbReference type="ChEBI" id="CHEBI:32682"/>
        <dbReference type="ChEBI" id="CHEBI:58145"/>
        <dbReference type="EC" id="4.1.1.19"/>
    </reaction>
</comment>
<proteinExistence type="inferred from homology"/>
<dbReference type="SUPFAM" id="SSF56271">
    <property type="entry name" value="Pyruvoyl-dependent histidine and arginine decarboxylases"/>
    <property type="match status" value="1"/>
</dbReference>
<dbReference type="Proteomes" id="UP000198825">
    <property type="component" value="Chromosome I"/>
</dbReference>
<evidence type="ECO:0000256" key="8">
    <source>
        <dbReference type="ARBA" id="ARBA00049309"/>
    </source>
</evidence>
<dbReference type="GO" id="GO:0006527">
    <property type="term" value="P:L-arginine catabolic process"/>
    <property type="evidence" value="ECO:0007669"/>
    <property type="project" value="InterPro"/>
</dbReference>
<dbReference type="InterPro" id="IPR002724">
    <property type="entry name" value="Pyruvoyl-dep_arg_deCO2ase"/>
</dbReference>
<dbReference type="STRING" id="546874.SAMN04488544_3030"/>
<keyword evidence="5" id="KW-0210">Decarboxylase</keyword>
<name>A0A1H2N0Q7_9ACTN</name>
<dbReference type="InterPro" id="IPR016105">
    <property type="entry name" value="Pyr-dep_his/arg-deCO2ase_sand"/>
</dbReference>
<keyword evidence="6" id="KW-0456">Lyase</keyword>
<keyword evidence="7" id="KW-0670">Pyruvate</keyword>
<dbReference type="SFLD" id="SFLDS00055">
    <property type="entry name" value="Pyruvoyl-Dependent_Histidine/A"/>
    <property type="match status" value="1"/>
</dbReference>
<evidence type="ECO:0000256" key="3">
    <source>
        <dbReference type="ARBA" id="ARBA00012426"/>
    </source>
</evidence>
<organism evidence="9 10">
    <name type="scientific">Microlunatus sagamiharensis</name>
    <dbReference type="NCBI Taxonomy" id="546874"/>
    <lineage>
        <taxon>Bacteria</taxon>
        <taxon>Bacillati</taxon>
        <taxon>Actinomycetota</taxon>
        <taxon>Actinomycetes</taxon>
        <taxon>Propionibacteriales</taxon>
        <taxon>Propionibacteriaceae</taxon>
        <taxon>Microlunatus</taxon>
    </lineage>
</organism>
<evidence type="ECO:0000256" key="7">
    <source>
        <dbReference type="ARBA" id="ARBA00023317"/>
    </source>
</evidence>
<evidence type="ECO:0000313" key="9">
    <source>
        <dbReference type="EMBL" id="SDU98655.1"/>
    </source>
</evidence>
<dbReference type="EMBL" id="LT629799">
    <property type="protein sequence ID" value="SDU98655.1"/>
    <property type="molecule type" value="Genomic_DNA"/>
</dbReference>
<reference evidence="10" key="1">
    <citation type="submission" date="2016-10" db="EMBL/GenBank/DDBJ databases">
        <authorList>
            <person name="Varghese N."/>
            <person name="Submissions S."/>
        </authorList>
    </citation>
    <scope>NUCLEOTIDE SEQUENCE [LARGE SCALE GENOMIC DNA]</scope>
    <source>
        <strain evidence="10">DSM 21743</strain>
    </source>
</reference>
<dbReference type="AlphaFoldDB" id="A0A1H2N0Q7"/>
<dbReference type="EC" id="4.1.1.19" evidence="3"/>
<sequence length="202" mass="21345">MSADAVVGPGLPGASAPGAGLVPERLPVLRASAAAGTRLAAFHRALRTMGLAHYNLVRLSSVIPPDTEVVAGRPHGAPGLRSLRPSERPVEFADGRWGDRVYCVYAEQSTEVPGEQAWAGVGWVQRTDGQGGYFVEHEGDDPDVVVAEIRASLTDMVADEDVAFGPPEWVLEGVTCEDRPVCALVVVPYAAVGWGPRPSWPA</sequence>
<keyword evidence="10" id="KW-1185">Reference proteome</keyword>
<evidence type="ECO:0000256" key="4">
    <source>
        <dbReference type="ARBA" id="ARBA00014727"/>
    </source>
</evidence>
<comment type="similarity">
    <text evidence="2">Belongs to the pyruvoyl-dependent arginine decarboxylase family.</text>
</comment>
<evidence type="ECO:0000256" key="1">
    <source>
        <dbReference type="ARBA" id="ARBA00001928"/>
    </source>
</evidence>
<dbReference type="InterPro" id="IPR016104">
    <property type="entry name" value="Pyr-dep_his/arg-deCO2ase"/>
</dbReference>
<dbReference type="SFLD" id="SFLDG01170">
    <property type="entry name" value="Pyruvoyl-dependent_arginine_de"/>
    <property type="match status" value="1"/>
</dbReference>
<evidence type="ECO:0000256" key="5">
    <source>
        <dbReference type="ARBA" id="ARBA00022793"/>
    </source>
</evidence>
<dbReference type="Gene3D" id="3.50.20.10">
    <property type="entry name" value="Pyruvoyl-Dependent Histidine Decarboxylase, subunit B"/>
    <property type="match status" value="1"/>
</dbReference>
<dbReference type="Pfam" id="PF01862">
    <property type="entry name" value="PvlArgDC"/>
    <property type="match status" value="2"/>
</dbReference>
<dbReference type="GO" id="GO:0008792">
    <property type="term" value="F:arginine decarboxylase activity"/>
    <property type="evidence" value="ECO:0007669"/>
    <property type="project" value="UniProtKB-EC"/>
</dbReference>
<comment type="cofactor">
    <cofactor evidence="1">
        <name>pyruvate</name>
        <dbReference type="ChEBI" id="CHEBI:15361"/>
    </cofactor>
</comment>